<reference evidence="2" key="1">
    <citation type="submission" date="2016-09" db="EMBL/GenBank/DDBJ databases">
        <authorList>
            <person name="Varghese N."/>
            <person name="Submissions S."/>
        </authorList>
    </citation>
    <scope>NUCLEOTIDE SEQUENCE [LARGE SCALE GENOMIC DNA]</scope>
    <source>
        <strain evidence="2">ANC 3699</strain>
    </source>
</reference>
<evidence type="ECO:0000313" key="1">
    <source>
        <dbReference type="EMBL" id="SDC43408.1"/>
    </source>
</evidence>
<dbReference type="EMBL" id="FMYK01000005">
    <property type="protein sequence ID" value="SDC43408.1"/>
    <property type="molecule type" value="Genomic_DNA"/>
</dbReference>
<dbReference type="AlphaFoldDB" id="A0A1G6LJE9"/>
<organism evidence="1 2">
    <name type="scientific">Acinetobacter marinus</name>
    <dbReference type="NCBI Taxonomy" id="281375"/>
    <lineage>
        <taxon>Bacteria</taxon>
        <taxon>Pseudomonadati</taxon>
        <taxon>Pseudomonadota</taxon>
        <taxon>Gammaproteobacteria</taxon>
        <taxon>Moraxellales</taxon>
        <taxon>Moraxellaceae</taxon>
        <taxon>Acinetobacter</taxon>
    </lineage>
</organism>
<proteinExistence type="predicted"/>
<evidence type="ECO:0000313" key="2">
    <source>
        <dbReference type="Proteomes" id="UP000242317"/>
    </source>
</evidence>
<name>A0A1G6LJE9_9GAMM</name>
<protein>
    <submittedName>
        <fullName evidence="1">Uncharacterized protein</fullName>
    </submittedName>
</protein>
<dbReference type="Proteomes" id="UP000242317">
    <property type="component" value="Unassembled WGS sequence"/>
</dbReference>
<accession>A0A1G6LJE9</accession>
<gene>
    <name evidence="1" type="ORF">SAMN05421749_10589</name>
</gene>
<keyword evidence="2" id="KW-1185">Reference proteome</keyword>
<sequence length="99" mass="12022">MKAKILERILIQAQKQFRFKEIKHVKVFDKQNYEYLKGRHSAKHVIVDGTKITIVEYSPDPREYLFYENSFEYLDEFLLAYFSNNFLTFQYYSGFKKSV</sequence>